<accession>A0A151N9Q6</accession>
<gene>
    <name evidence="1" type="ORF">Y1Q_0008737</name>
</gene>
<name>A0A151N9Q6_ALLMI</name>
<dbReference type="AlphaFoldDB" id="A0A151N9Q6"/>
<evidence type="ECO:0000313" key="2">
    <source>
        <dbReference type="Proteomes" id="UP000050525"/>
    </source>
</evidence>
<comment type="caution">
    <text evidence="1">The sequence shown here is derived from an EMBL/GenBank/DDBJ whole genome shotgun (WGS) entry which is preliminary data.</text>
</comment>
<dbReference type="EMBL" id="AKHW03003682">
    <property type="protein sequence ID" value="KYO33568.1"/>
    <property type="molecule type" value="Genomic_DNA"/>
</dbReference>
<dbReference type="Proteomes" id="UP000050525">
    <property type="component" value="Unassembled WGS sequence"/>
</dbReference>
<evidence type="ECO:0000313" key="1">
    <source>
        <dbReference type="EMBL" id="KYO33568.1"/>
    </source>
</evidence>
<organism evidence="1 2">
    <name type="scientific">Alligator mississippiensis</name>
    <name type="common">American alligator</name>
    <dbReference type="NCBI Taxonomy" id="8496"/>
    <lineage>
        <taxon>Eukaryota</taxon>
        <taxon>Metazoa</taxon>
        <taxon>Chordata</taxon>
        <taxon>Craniata</taxon>
        <taxon>Vertebrata</taxon>
        <taxon>Euteleostomi</taxon>
        <taxon>Archelosauria</taxon>
        <taxon>Archosauria</taxon>
        <taxon>Crocodylia</taxon>
        <taxon>Alligatoridae</taxon>
        <taxon>Alligatorinae</taxon>
        <taxon>Alligator</taxon>
    </lineage>
</organism>
<protein>
    <submittedName>
        <fullName evidence="1">Uncharacterized protein</fullName>
    </submittedName>
</protein>
<proteinExistence type="predicted"/>
<sequence length="69" mass="7225">MGILWWPCPSLLIGGEALREGGTRGQPPPCLLSALYAACPSALTGGKALMPWTMPDVAVSTKSTKLQVK</sequence>
<keyword evidence="2" id="KW-1185">Reference proteome</keyword>
<reference evidence="1 2" key="1">
    <citation type="journal article" date="2012" name="Genome Biol.">
        <title>Sequencing three crocodilian genomes to illuminate the evolution of archosaurs and amniotes.</title>
        <authorList>
            <person name="St John J.A."/>
            <person name="Braun E.L."/>
            <person name="Isberg S.R."/>
            <person name="Miles L.G."/>
            <person name="Chong A.Y."/>
            <person name="Gongora J."/>
            <person name="Dalzell P."/>
            <person name="Moran C."/>
            <person name="Bed'hom B."/>
            <person name="Abzhanov A."/>
            <person name="Burgess S.C."/>
            <person name="Cooksey A.M."/>
            <person name="Castoe T.A."/>
            <person name="Crawford N.G."/>
            <person name="Densmore L.D."/>
            <person name="Drew J.C."/>
            <person name="Edwards S.V."/>
            <person name="Faircloth B.C."/>
            <person name="Fujita M.K."/>
            <person name="Greenwold M.J."/>
            <person name="Hoffmann F.G."/>
            <person name="Howard J.M."/>
            <person name="Iguchi T."/>
            <person name="Janes D.E."/>
            <person name="Khan S.Y."/>
            <person name="Kohno S."/>
            <person name="de Koning A.J."/>
            <person name="Lance S.L."/>
            <person name="McCarthy F.M."/>
            <person name="McCormack J.E."/>
            <person name="Merchant M.E."/>
            <person name="Peterson D.G."/>
            <person name="Pollock D.D."/>
            <person name="Pourmand N."/>
            <person name="Raney B.J."/>
            <person name="Roessler K.A."/>
            <person name="Sanford J.R."/>
            <person name="Sawyer R.H."/>
            <person name="Schmidt C.J."/>
            <person name="Triplett E.W."/>
            <person name="Tuberville T.D."/>
            <person name="Venegas-Anaya M."/>
            <person name="Howard J.T."/>
            <person name="Jarvis E.D."/>
            <person name="Guillette L.J.Jr."/>
            <person name="Glenn T.C."/>
            <person name="Green R.E."/>
            <person name="Ray D.A."/>
        </authorList>
    </citation>
    <scope>NUCLEOTIDE SEQUENCE [LARGE SCALE GENOMIC DNA]</scope>
    <source>
        <strain evidence="1">KSC_2009_1</strain>
    </source>
</reference>